<feature type="transmembrane region" description="Helical" evidence="1">
    <location>
        <begin position="66"/>
        <end position="83"/>
    </location>
</feature>
<sequence>MAGNETQADINNIQQLLVQIERVARGSDRISLRMVLPILGQRSFAPILIFAGLITVAPVLGDIPGVPTIMGAFVVLTVAQLLFRKQHIWLPRWMLDRSIASEKVVKVSQWCCRPARYIDRLLRPRLEFMVRTMGTYAIAVTCFLIGLLMPMMEVIPFTANGAGAAFTIFGLALIADDGLLALMAFAFIVGFIALGVFGLL</sequence>
<dbReference type="PANTHER" id="PTHR41795:SF1">
    <property type="entry name" value="EXOPOLYSACCHARIDE SYNTHESIS PROTEIN"/>
    <property type="match status" value="1"/>
</dbReference>
<dbReference type="Pfam" id="PF06055">
    <property type="entry name" value="ExoD"/>
    <property type="match status" value="1"/>
</dbReference>
<proteinExistence type="predicted"/>
<keyword evidence="1" id="KW-1133">Transmembrane helix</keyword>
<keyword evidence="1" id="KW-0472">Membrane</keyword>
<feature type="transmembrane region" description="Helical" evidence="1">
    <location>
        <begin position="179"/>
        <end position="199"/>
    </location>
</feature>
<evidence type="ECO:0000313" key="2">
    <source>
        <dbReference type="EMBL" id="RFA33588.1"/>
    </source>
</evidence>
<name>A0A3E0WLA3_9GAMM</name>
<feature type="transmembrane region" description="Helical" evidence="1">
    <location>
        <begin position="43"/>
        <end position="60"/>
    </location>
</feature>
<gene>
    <name evidence="2" type="ORF">CAL65_17210</name>
</gene>
<dbReference type="AlphaFoldDB" id="A0A3E0WLA3"/>
<dbReference type="Proteomes" id="UP000256763">
    <property type="component" value="Unassembled WGS sequence"/>
</dbReference>
<accession>A0A3E0WLA3</accession>
<dbReference type="PIRSF" id="PIRSF033239">
    <property type="entry name" value="ExoD"/>
    <property type="match status" value="1"/>
</dbReference>
<dbReference type="EMBL" id="NFZW01000020">
    <property type="protein sequence ID" value="RFA33588.1"/>
    <property type="molecule type" value="Genomic_DNA"/>
</dbReference>
<evidence type="ECO:0000256" key="1">
    <source>
        <dbReference type="SAM" id="Phobius"/>
    </source>
</evidence>
<reference evidence="3" key="1">
    <citation type="submission" date="2017-05" db="EMBL/GenBank/DDBJ databases">
        <authorList>
            <person name="Sharma S."/>
            <person name="Sidhu C."/>
            <person name="Pinnaka A.K."/>
        </authorList>
    </citation>
    <scope>NUCLEOTIDE SEQUENCE [LARGE SCALE GENOMIC DNA]</scope>
    <source>
        <strain evidence="3">AK93</strain>
    </source>
</reference>
<feature type="transmembrane region" description="Helical" evidence="1">
    <location>
        <begin position="128"/>
        <end position="148"/>
    </location>
</feature>
<keyword evidence="1" id="KW-0812">Transmembrane</keyword>
<organism evidence="2 3">
    <name type="scientific">Alkalilimnicola ehrlichii</name>
    <dbReference type="NCBI Taxonomy" id="351052"/>
    <lineage>
        <taxon>Bacteria</taxon>
        <taxon>Pseudomonadati</taxon>
        <taxon>Pseudomonadota</taxon>
        <taxon>Gammaproteobacteria</taxon>
        <taxon>Chromatiales</taxon>
        <taxon>Ectothiorhodospiraceae</taxon>
        <taxon>Alkalilimnicola</taxon>
    </lineage>
</organism>
<evidence type="ECO:0000313" key="3">
    <source>
        <dbReference type="Proteomes" id="UP000256763"/>
    </source>
</evidence>
<keyword evidence="3" id="KW-1185">Reference proteome</keyword>
<protein>
    <submittedName>
        <fullName evidence="2">Exopolysaccharide biosynthesis protein</fullName>
    </submittedName>
</protein>
<comment type="caution">
    <text evidence="2">The sequence shown here is derived from an EMBL/GenBank/DDBJ whole genome shotgun (WGS) entry which is preliminary data.</text>
</comment>
<dbReference type="RefSeq" id="WP_116348275.1">
    <property type="nucleotide sequence ID" value="NZ_NFZW01000020.1"/>
</dbReference>
<dbReference type="PANTHER" id="PTHR41795">
    <property type="entry name" value="EXOPOLYSACCHARIDE SYNTHESIS PROTEIN"/>
    <property type="match status" value="1"/>
</dbReference>
<dbReference type="InterPro" id="IPR010331">
    <property type="entry name" value="ExoD"/>
</dbReference>